<evidence type="ECO:0000259" key="3">
    <source>
        <dbReference type="PROSITE" id="PS50983"/>
    </source>
</evidence>
<accession>A0A1Q6R5T3</accession>
<dbReference type="AlphaFoldDB" id="A0A1Q6R5T3"/>
<organism evidence="4 5">
    <name type="scientific">Phascolarctobacterium succinatutens</name>
    <dbReference type="NCBI Taxonomy" id="626940"/>
    <lineage>
        <taxon>Bacteria</taxon>
        <taxon>Bacillati</taxon>
        <taxon>Bacillota</taxon>
        <taxon>Negativicutes</taxon>
        <taxon>Acidaminococcales</taxon>
        <taxon>Acidaminococcaceae</taxon>
        <taxon>Phascolarctobacterium</taxon>
    </lineage>
</organism>
<dbReference type="Proteomes" id="UP000186777">
    <property type="component" value="Unassembled WGS sequence"/>
</dbReference>
<dbReference type="SUPFAM" id="SSF53807">
    <property type="entry name" value="Helical backbone' metal receptor"/>
    <property type="match status" value="1"/>
</dbReference>
<dbReference type="GO" id="GO:0071281">
    <property type="term" value="P:cellular response to iron ion"/>
    <property type="evidence" value="ECO:0007669"/>
    <property type="project" value="TreeGrafter"/>
</dbReference>
<proteinExistence type="inferred from homology"/>
<name>A0A1Q6R5T3_9FIRM</name>
<evidence type="ECO:0000313" key="4">
    <source>
        <dbReference type="EMBL" id="OLA37745.1"/>
    </source>
</evidence>
<dbReference type="InterPro" id="IPR050902">
    <property type="entry name" value="ABC_Transporter_SBP"/>
</dbReference>
<dbReference type="PROSITE" id="PS51257">
    <property type="entry name" value="PROKAR_LIPOPROTEIN"/>
    <property type="match status" value="1"/>
</dbReference>
<dbReference type="EMBL" id="MNTG01000027">
    <property type="protein sequence ID" value="OLA37745.1"/>
    <property type="molecule type" value="Genomic_DNA"/>
</dbReference>
<gene>
    <name evidence="4" type="ORF">BHW43_04940</name>
</gene>
<comment type="similarity">
    <text evidence="1">Belongs to the bacterial solute-binding protein 8 family.</text>
</comment>
<evidence type="ECO:0000256" key="2">
    <source>
        <dbReference type="SAM" id="SignalP"/>
    </source>
</evidence>
<evidence type="ECO:0000256" key="1">
    <source>
        <dbReference type="ARBA" id="ARBA00008814"/>
    </source>
</evidence>
<dbReference type="RefSeq" id="WP_303679728.1">
    <property type="nucleotide sequence ID" value="NZ_MNTG01000027.1"/>
</dbReference>
<dbReference type="InterPro" id="IPR002491">
    <property type="entry name" value="ABC_transptr_periplasmic_BD"/>
</dbReference>
<comment type="caution">
    <text evidence="4">The sequence shown here is derived from an EMBL/GenBank/DDBJ whole genome shotgun (WGS) entry which is preliminary data.</text>
</comment>
<feature type="domain" description="Fe/B12 periplasmic-binding" evidence="3">
    <location>
        <begin position="58"/>
        <end position="319"/>
    </location>
</feature>
<protein>
    <recommendedName>
        <fullName evidence="3">Fe/B12 periplasmic-binding domain-containing protein</fullName>
    </recommendedName>
</protein>
<dbReference type="Pfam" id="PF01497">
    <property type="entry name" value="Peripla_BP_2"/>
    <property type="match status" value="1"/>
</dbReference>
<feature type="signal peptide" evidence="2">
    <location>
        <begin position="1"/>
        <end position="24"/>
    </location>
</feature>
<dbReference type="STRING" id="626940.BHW43_04940"/>
<dbReference type="PANTHER" id="PTHR30535:SF34">
    <property type="entry name" value="MOLYBDATE-BINDING PROTEIN MOLA"/>
    <property type="match status" value="1"/>
</dbReference>
<reference evidence="4 5" key="1">
    <citation type="journal article" date="2016" name="Nat. Biotechnol.">
        <title>Measurement of bacterial replication rates in microbial communities.</title>
        <authorList>
            <person name="Brown C.T."/>
            <person name="Olm M.R."/>
            <person name="Thomas B.C."/>
            <person name="Banfield J.F."/>
        </authorList>
    </citation>
    <scope>NUCLEOTIDE SEQUENCE [LARGE SCALE GENOMIC DNA]</scope>
    <source>
        <strain evidence="4">46_33</strain>
    </source>
</reference>
<dbReference type="Gene3D" id="3.40.50.1980">
    <property type="entry name" value="Nitrogenase molybdenum iron protein domain"/>
    <property type="match status" value="2"/>
</dbReference>
<feature type="chain" id="PRO_5039142060" description="Fe/B12 periplasmic-binding domain-containing protein" evidence="2">
    <location>
        <begin position="25"/>
        <end position="319"/>
    </location>
</feature>
<keyword evidence="2" id="KW-0732">Signal</keyword>
<dbReference type="PROSITE" id="PS50983">
    <property type="entry name" value="FE_B12_PBP"/>
    <property type="match status" value="1"/>
</dbReference>
<sequence>MLKQKYQKIITALLLCLSILLIVAGCSSDSAQKSNSTAAYTVTDSQGHKLYFKEKPQRIISMSISTDEILIDLVPSDRIAAFSRLVDDPGISNIVERAQSVGSRVDGQSSEAIMALHPDLILIPDFVKPEVIQSLRDMNLQVYVYKTPKSFEDVRECIRFLGEAVGEKERGEMMVTAMDEHLKKVQDKIGKIPKEKQKRIVFMRSNGAYYSPEASFNDVCRYAQVRNALEELHYDKPGIVNQEAVVQLNPEVFLLAGWNYDGQHDPKQMEEELLNNSSYQTTDAVKNRKVYTVPAKHVLCVSQYIVNAVEDLADAVYKE</sequence>
<evidence type="ECO:0000313" key="5">
    <source>
        <dbReference type="Proteomes" id="UP000186777"/>
    </source>
</evidence>
<dbReference type="PANTHER" id="PTHR30535">
    <property type="entry name" value="VITAMIN B12-BINDING PROTEIN"/>
    <property type="match status" value="1"/>
</dbReference>